<dbReference type="Pfam" id="PF02913">
    <property type="entry name" value="FAD-oxidase_C"/>
    <property type="match status" value="1"/>
</dbReference>
<evidence type="ECO:0000256" key="3">
    <source>
        <dbReference type="ARBA" id="ARBA00022827"/>
    </source>
</evidence>
<comment type="cofactor">
    <cofactor evidence="1">
        <name>FAD</name>
        <dbReference type="ChEBI" id="CHEBI:57692"/>
    </cofactor>
</comment>
<comment type="caution">
    <text evidence="7">The sequence shown here is derived from an EMBL/GenBank/DDBJ whole genome shotgun (WGS) entry which is preliminary data.</text>
</comment>
<keyword evidence="2" id="KW-0285">Flavoprotein</keyword>
<dbReference type="SUPFAM" id="SSF55103">
    <property type="entry name" value="FAD-linked oxidases, C-terminal domain"/>
    <property type="match status" value="1"/>
</dbReference>
<dbReference type="PANTHER" id="PTHR42934:SF2">
    <property type="entry name" value="GLYCOLATE OXIDASE SUBUNIT GLCD"/>
    <property type="match status" value="1"/>
</dbReference>
<dbReference type="Gene3D" id="3.30.465.10">
    <property type="match status" value="1"/>
</dbReference>
<dbReference type="InterPro" id="IPR016171">
    <property type="entry name" value="Vanillyl_alc_oxidase_C-sub2"/>
</dbReference>
<dbReference type="InterPro" id="IPR051914">
    <property type="entry name" value="FAD-linked_OxidoTrans_Type4"/>
</dbReference>
<reference evidence="7 8" key="1">
    <citation type="submission" date="2024-09" db="EMBL/GenBank/DDBJ databases">
        <authorList>
            <person name="Sun Q."/>
            <person name="Mori K."/>
        </authorList>
    </citation>
    <scope>NUCLEOTIDE SEQUENCE [LARGE SCALE GENOMIC DNA]</scope>
    <source>
        <strain evidence="7 8">JCM 15389</strain>
    </source>
</reference>
<evidence type="ECO:0000256" key="2">
    <source>
        <dbReference type="ARBA" id="ARBA00022630"/>
    </source>
</evidence>
<sequence length="489" mass="50811">MGDLLEQLARIVGPANLLAGDDLGPDWTHDECLTVEPVRPCCVVRPASTPEVAAVVAACRRAGRPITPRGAATGLSGGAVPAPGAVVVSFDRMDRILEIDEENLAAICQPGVRLDQLDEALAPRGLVYPVEPGEPSASIGGTVATNAGGMRAVRYGVTRQHVLGLELVLASGQVLRTGGRLCKLSSGYDLTQLVIGSEGTLALVTEATLKLQPRPRHRRTLLAPFADLERLGRAVPGLLASGLEPLLLEYLDALTLAAVTQRADLPLGLPADLAERTSASLLVGLQARREDQLEQDTAEAAERLADAGALDVYVLPDHAGRALVEAREQAFYAAKAAGADDILDMVVPRAAMPRFLGAAGRLAGEHGALLAGCGHVGDGNVHLSVFLPDPEARHRLLDRLFALAQELGGAVSGEHGLGRAKRAAFAALADPLHLAILARLKQALDPEGLLNPGVGPDPAWAAHDPFAGDAPGEEPPVPPLPSTEGAALP</sequence>
<dbReference type="InterPro" id="IPR016166">
    <property type="entry name" value="FAD-bd_PCMH"/>
</dbReference>
<dbReference type="InterPro" id="IPR016169">
    <property type="entry name" value="FAD-bd_PCMH_sub2"/>
</dbReference>
<evidence type="ECO:0000256" key="1">
    <source>
        <dbReference type="ARBA" id="ARBA00001974"/>
    </source>
</evidence>
<evidence type="ECO:0000313" key="7">
    <source>
        <dbReference type="EMBL" id="MFC0082833.1"/>
    </source>
</evidence>
<evidence type="ECO:0000256" key="5">
    <source>
        <dbReference type="SAM" id="MobiDB-lite"/>
    </source>
</evidence>
<dbReference type="PROSITE" id="PS51387">
    <property type="entry name" value="FAD_PCMH"/>
    <property type="match status" value="1"/>
</dbReference>
<evidence type="ECO:0000313" key="8">
    <source>
        <dbReference type="Proteomes" id="UP001589788"/>
    </source>
</evidence>
<dbReference type="EMBL" id="JBHLYQ010000164">
    <property type="protein sequence ID" value="MFC0082833.1"/>
    <property type="molecule type" value="Genomic_DNA"/>
</dbReference>
<dbReference type="PANTHER" id="PTHR42934">
    <property type="entry name" value="GLYCOLATE OXIDASE SUBUNIT GLCD"/>
    <property type="match status" value="1"/>
</dbReference>
<dbReference type="RefSeq" id="WP_377790495.1">
    <property type="nucleotide sequence ID" value="NZ_JBHLYQ010000164.1"/>
</dbReference>
<dbReference type="Pfam" id="PF01565">
    <property type="entry name" value="FAD_binding_4"/>
    <property type="match status" value="1"/>
</dbReference>
<organism evidence="7 8">
    <name type="scientific">Aciditerrimonas ferrireducens</name>
    <dbReference type="NCBI Taxonomy" id="667306"/>
    <lineage>
        <taxon>Bacteria</taxon>
        <taxon>Bacillati</taxon>
        <taxon>Actinomycetota</taxon>
        <taxon>Acidimicrobiia</taxon>
        <taxon>Acidimicrobiales</taxon>
        <taxon>Acidimicrobiaceae</taxon>
        <taxon>Aciditerrimonas</taxon>
    </lineage>
</organism>
<dbReference type="Gene3D" id="1.10.45.10">
    <property type="entry name" value="Vanillyl-alcohol Oxidase, Chain A, domain 4"/>
    <property type="match status" value="1"/>
</dbReference>
<evidence type="ECO:0000259" key="6">
    <source>
        <dbReference type="PROSITE" id="PS51387"/>
    </source>
</evidence>
<dbReference type="InterPro" id="IPR036318">
    <property type="entry name" value="FAD-bd_PCMH-like_sf"/>
</dbReference>
<feature type="domain" description="FAD-binding PCMH-type" evidence="6">
    <location>
        <begin position="36"/>
        <end position="214"/>
    </location>
</feature>
<evidence type="ECO:0000256" key="4">
    <source>
        <dbReference type="ARBA" id="ARBA00023002"/>
    </source>
</evidence>
<dbReference type="SUPFAM" id="SSF56176">
    <property type="entry name" value="FAD-binding/transporter-associated domain-like"/>
    <property type="match status" value="1"/>
</dbReference>
<proteinExistence type="predicted"/>
<gene>
    <name evidence="7" type="ORF">ACFFRE_11900</name>
</gene>
<dbReference type="InterPro" id="IPR006094">
    <property type="entry name" value="Oxid_FAD_bind_N"/>
</dbReference>
<feature type="region of interest" description="Disordered" evidence="5">
    <location>
        <begin position="449"/>
        <end position="489"/>
    </location>
</feature>
<protein>
    <submittedName>
        <fullName evidence="7">FAD-binding oxidoreductase</fullName>
    </submittedName>
</protein>
<keyword evidence="3" id="KW-0274">FAD</keyword>
<accession>A0ABV6C560</accession>
<dbReference type="InterPro" id="IPR004113">
    <property type="entry name" value="FAD-bd_oxidored_4_C"/>
</dbReference>
<dbReference type="InterPro" id="IPR016164">
    <property type="entry name" value="FAD-linked_Oxase-like_C"/>
</dbReference>
<dbReference type="Gene3D" id="3.30.70.2740">
    <property type="match status" value="1"/>
</dbReference>
<name>A0ABV6C560_9ACTN</name>
<keyword evidence="8" id="KW-1185">Reference proteome</keyword>
<dbReference type="Proteomes" id="UP001589788">
    <property type="component" value="Unassembled WGS sequence"/>
</dbReference>
<keyword evidence="4" id="KW-0560">Oxidoreductase</keyword>